<dbReference type="AlphaFoldDB" id="A0A3B0TX68"/>
<accession>A0A3B0TX68</accession>
<dbReference type="InterPro" id="IPR011990">
    <property type="entry name" value="TPR-like_helical_dom_sf"/>
</dbReference>
<gene>
    <name evidence="2" type="ORF">MNBD_BACTEROID03-550</name>
</gene>
<dbReference type="Gene3D" id="1.25.40.10">
    <property type="entry name" value="Tetratricopeptide repeat domain"/>
    <property type="match status" value="1"/>
</dbReference>
<sequence>MDNVELINGYFEGSLSEKELEEFNNLLKTDEGFSADFKFQKELQLSLKKEERREIKQMFNEITETEKPSTPKVIRLLPLMAAASIALLIGLGSWYFMFNKPSYDTDQLYNTHFVPYDNVVHPIERGDQLVDLKTRAFTAYENEEYVVALELFKELHTEQSDTYIDFYTAIVLMQLQNHKEAIPLLKGYIENDGALKGRASWYLALSYLKTDALAKSKEHLNKVVINNSYKADEARKLLEALE</sequence>
<feature type="transmembrane region" description="Helical" evidence="1">
    <location>
        <begin position="76"/>
        <end position="97"/>
    </location>
</feature>
<evidence type="ECO:0000313" key="2">
    <source>
        <dbReference type="EMBL" id="VAW13114.1"/>
    </source>
</evidence>
<organism evidence="2">
    <name type="scientific">hydrothermal vent metagenome</name>
    <dbReference type="NCBI Taxonomy" id="652676"/>
    <lineage>
        <taxon>unclassified sequences</taxon>
        <taxon>metagenomes</taxon>
        <taxon>ecological metagenomes</taxon>
    </lineage>
</organism>
<dbReference type="EMBL" id="UOEL01000099">
    <property type="protein sequence ID" value="VAW13114.1"/>
    <property type="molecule type" value="Genomic_DNA"/>
</dbReference>
<proteinExistence type="predicted"/>
<name>A0A3B0TX68_9ZZZZ</name>
<keyword evidence="1" id="KW-0472">Membrane</keyword>
<protein>
    <submittedName>
        <fullName evidence="2">Uncharacterized protein</fullName>
    </submittedName>
</protein>
<evidence type="ECO:0000256" key="1">
    <source>
        <dbReference type="SAM" id="Phobius"/>
    </source>
</evidence>
<keyword evidence="1" id="KW-0812">Transmembrane</keyword>
<reference evidence="2" key="1">
    <citation type="submission" date="2018-06" db="EMBL/GenBank/DDBJ databases">
        <authorList>
            <person name="Zhirakovskaya E."/>
        </authorList>
    </citation>
    <scope>NUCLEOTIDE SEQUENCE</scope>
</reference>
<dbReference type="SUPFAM" id="SSF48452">
    <property type="entry name" value="TPR-like"/>
    <property type="match status" value="1"/>
</dbReference>
<keyword evidence="1" id="KW-1133">Transmembrane helix</keyword>